<sequence length="301" mass="35000">METSGKVPLFFRFVAHLVVLIIILHKTSYAGHNKQNCPPSSCGNLNRISHPFRLTTDPQDCGDQRYELSCENNLPFLYLRMPYTHEIRYYKFHVQAINYENSTIRVVDPDLRKDDCSSIPKISISKDDILFENKFETKIKYNRVAHGCWSLEFPLDYNLIETVLFLACEKPMNSSHLYNWIDRTPRDNNNSASSQSKRLYSYVVVNGNLSFSDLEESCRIDAMTLIRKGKNLNTSSYRGIHNELVYGFELSWLPGLEMESFIDGYIRTCYVDEDFNKVRCLTHCGRFHVPVRGFLGKIIYP</sequence>
<dbReference type="GO" id="GO:0030247">
    <property type="term" value="F:polysaccharide binding"/>
    <property type="evidence" value="ECO:0007669"/>
    <property type="project" value="InterPro"/>
</dbReference>
<organism evidence="5 6">
    <name type="scientific">Morus notabilis</name>
    <dbReference type="NCBI Taxonomy" id="981085"/>
    <lineage>
        <taxon>Eukaryota</taxon>
        <taxon>Viridiplantae</taxon>
        <taxon>Streptophyta</taxon>
        <taxon>Embryophyta</taxon>
        <taxon>Tracheophyta</taxon>
        <taxon>Spermatophyta</taxon>
        <taxon>Magnoliopsida</taxon>
        <taxon>eudicotyledons</taxon>
        <taxon>Gunneridae</taxon>
        <taxon>Pentapetalae</taxon>
        <taxon>rosids</taxon>
        <taxon>fabids</taxon>
        <taxon>Rosales</taxon>
        <taxon>Moraceae</taxon>
        <taxon>Moreae</taxon>
        <taxon>Morus</taxon>
    </lineage>
</organism>
<evidence type="ECO:0000256" key="1">
    <source>
        <dbReference type="ARBA" id="ARBA00004167"/>
    </source>
</evidence>
<dbReference type="GO" id="GO:0016020">
    <property type="term" value="C:membrane"/>
    <property type="evidence" value="ECO:0007669"/>
    <property type="project" value="UniProtKB-SubCell"/>
</dbReference>
<dbReference type="AlphaFoldDB" id="W9RM37"/>
<keyword evidence="6" id="KW-1185">Reference proteome</keyword>
<dbReference type="EMBL" id="KE344832">
    <property type="protein sequence ID" value="EXB81106.1"/>
    <property type="molecule type" value="Genomic_DNA"/>
</dbReference>
<evidence type="ECO:0000256" key="2">
    <source>
        <dbReference type="ARBA" id="ARBA00022729"/>
    </source>
</evidence>
<reference evidence="6" key="1">
    <citation type="submission" date="2013-01" db="EMBL/GenBank/DDBJ databases">
        <title>Draft Genome Sequence of a Mulberry Tree, Morus notabilis C.K. Schneid.</title>
        <authorList>
            <person name="He N."/>
            <person name="Zhao S."/>
        </authorList>
    </citation>
    <scope>NUCLEOTIDE SEQUENCE</scope>
</reference>
<name>W9RM37_9ROSA</name>
<evidence type="ECO:0000256" key="3">
    <source>
        <dbReference type="SAM" id="SignalP"/>
    </source>
</evidence>
<comment type="subcellular location">
    <subcellularLocation>
        <location evidence="1">Membrane</location>
        <topology evidence="1">Single-pass membrane protein</topology>
    </subcellularLocation>
</comment>
<feature type="signal peptide" evidence="3">
    <location>
        <begin position="1"/>
        <end position="30"/>
    </location>
</feature>
<dbReference type="KEGG" id="mnt:21397191"/>
<dbReference type="Pfam" id="PF13947">
    <property type="entry name" value="GUB_WAK_bind"/>
    <property type="match status" value="1"/>
</dbReference>
<evidence type="ECO:0000313" key="6">
    <source>
        <dbReference type="Proteomes" id="UP000030645"/>
    </source>
</evidence>
<evidence type="ECO:0000313" key="5">
    <source>
        <dbReference type="EMBL" id="EXB81106.1"/>
    </source>
</evidence>
<evidence type="ECO:0000259" key="4">
    <source>
        <dbReference type="Pfam" id="PF13947"/>
    </source>
</evidence>
<gene>
    <name evidence="5" type="ORF">L484_014038</name>
</gene>
<protein>
    <recommendedName>
        <fullName evidence="4">Wall-associated receptor kinase galacturonan-binding domain-containing protein</fullName>
    </recommendedName>
</protein>
<dbReference type="eggNOG" id="KOG1187">
    <property type="taxonomic scope" value="Eukaryota"/>
</dbReference>
<keyword evidence="2 3" id="KW-0732">Signal</keyword>
<dbReference type="Proteomes" id="UP000030645">
    <property type="component" value="Unassembled WGS sequence"/>
</dbReference>
<dbReference type="PANTHER" id="PTHR33138:SF30">
    <property type="entry name" value="LEAF RUST 10 DISEASE-RESISTANCE LOCUS RECEPTOR-LIKE PROTEIN KINASE-LIKE 2.7"/>
    <property type="match status" value="1"/>
</dbReference>
<feature type="chain" id="PRO_5004929722" description="Wall-associated receptor kinase galacturonan-binding domain-containing protein" evidence="3">
    <location>
        <begin position="31"/>
        <end position="301"/>
    </location>
</feature>
<dbReference type="PANTHER" id="PTHR33138">
    <property type="entry name" value="OS01G0690200 PROTEIN"/>
    <property type="match status" value="1"/>
</dbReference>
<dbReference type="OrthoDB" id="4062651at2759"/>
<feature type="domain" description="Wall-associated receptor kinase galacturonan-binding" evidence="4">
    <location>
        <begin position="37"/>
        <end position="108"/>
    </location>
</feature>
<proteinExistence type="predicted"/>
<dbReference type="InterPro" id="IPR025287">
    <property type="entry name" value="WAK_GUB"/>
</dbReference>
<accession>W9RM37</accession>